<dbReference type="AlphaFoldDB" id="A0AA38HA01"/>
<dbReference type="RefSeq" id="XP_052946350.1">
    <property type="nucleotide sequence ID" value="XM_053088777.1"/>
</dbReference>
<feature type="compositionally biased region" description="Basic and acidic residues" evidence="1">
    <location>
        <begin position="106"/>
        <end position="121"/>
    </location>
</feature>
<evidence type="ECO:0000256" key="1">
    <source>
        <dbReference type="SAM" id="MobiDB-lite"/>
    </source>
</evidence>
<feature type="compositionally biased region" description="Polar residues" evidence="1">
    <location>
        <begin position="82"/>
        <end position="99"/>
    </location>
</feature>
<dbReference type="PROSITE" id="PS50181">
    <property type="entry name" value="FBOX"/>
    <property type="match status" value="1"/>
</dbReference>
<sequence length="605" mass="67113">MSSETPTAQPPRPSDRLSLLPLELRQQVIGCLDRCSALTLARVARRFTAPARDQLWRHLDLSIASKTKQYGDASSPPAGQPIRQSDQASSSSSRTTKNFANGLRPEQAKLDRERQRKEREEMPCIGDAIRQAGHRELSMVETIRAVDGLGTIYALLEPLLPWVPNLKRLSLDAKTSGEDRYCDSRLGRVEGKRVPTRPSHAQAQETDPLPLSRAIEIGQGTIEHLEFVALLMESAPTLATLDITFDMGTADRSHTSDSPFLITGVPNSLRSIRISSTYFGMTLARHLSPLLKNSLSLRQLMIVTPASLVDTTPLDNVLDCIQDLNCLQDIQIPGIPTLNALYRSDEDCRDHLRFRSFPMVRVLVLKPSCSDIMFKLWPESSNPEILSLDSSAHEALHYASHIINHKVSSSSASNTSTLPHCIRSELALQIRGTPRLRSIQLAKDDPIVLGPELFNQLRTFQARDECTFRIRSYKHAGQELLHIRLRTQWHQLSDVAVTDHPNIRATTWRTLRYRQKADQAPRAAPGVYARQPDGFRRCGSTDGGDGSDERDGGRQRGGVGQQGSGSRRGDLGSIDEVGADKGGQGEEWRSGAERLGSIVASRWLT</sequence>
<dbReference type="EMBL" id="JAKWFO010000005">
    <property type="protein sequence ID" value="KAI9636573.1"/>
    <property type="molecule type" value="Genomic_DNA"/>
</dbReference>
<dbReference type="InterPro" id="IPR036047">
    <property type="entry name" value="F-box-like_dom_sf"/>
</dbReference>
<name>A0AA38HA01_9TREE</name>
<accession>A0AA38HA01</accession>
<organism evidence="3 4">
    <name type="scientific">Dioszegia hungarica</name>
    <dbReference type="NCBI Taxonomy" id="4972"/>
    <lineage>
        <taxon>Eukaryota</taxon>
        <taxon>Fungi</taxon>
        <taxon>Dikarya</taxon>
        <taxon>Basidiomycota</taxon>
        <taxon>Agaricomycotina</taxon>
        <taxon>Tremellomycetes</taxon>
        <taxon>Tremellales</taxon>
        <taxon>Bulleribasidiaceae</taxon>
        <taxon>Dioszegia</taxon>
    </lineage>
</organism>
<protein>
    <recommendedName>
        <fullName evidence="2">F-box domain-containing protein</fullName>
    </recommendedName>
</protein>
<feature type="domain" description="F-box" evidence="2">
    <location>
        <begin position="14"/>
        <end position="59"/>
    </location>
</feature>
<keyword evidence="4" id="KW-1185">Reference proteome</keyword>
<proteinExistence type="predicted"/>
<gene>
    <name evidence="3" type="ORF">MKK02DRAFT_33734</name>
</gene>
<reference evidence="3" key="1">
    <citation type="journal article" date="2022" name="G3 (Bethesda)">
        <title>High quality genome of the basidiomycete yeast Dioszegia hungarica PDD-24b-2 isolated from cloud water.</title>
        <authorList>
            <person name="Jarrige D."/>
            <person name="Haridas S."/>
            <person name="Bleykasten-Grosshans C."/>
            <person name="Joly M."/>
            <person name="Nadalig T."/>
            <person name="Sancelme M."/>
            <person name="Vuilleumier S."/>
            <person name="Grigoriev I.V."/>
            <person name="Amato P."/>
            <person name="Bringel F."/>
        </authorList>
    </citation>
    <scope>NUCLEOTIDE SEQUENCE</scope>
    <source>
        <strain evidence="3">PDD-24b-2</strain>
    </source>
</reference>
<feature type="compositionally biased region" description="Basic and acidic residues" evidence="1">
    <location>
        <begin position="583"/>
        <end position="592"/>
    </location>
</feature>
<comment type="caution">
    <text evidence="3">The sequence shown here is derived from an EMBL/GenBank/DDBJ whole genome shotgun (WGS) entry which is preliminary data.</text>
</comment>
<evidence type="ECO:0000313" key="4">
    <source>
        <dbReference type="Proteomes" id="UP001164286"/>
    </source>
</evidence>
<evidence type="ECO:0000313" key="3">
    <source>
        <dbReference type="EMBL" id="KAI9636573.1"/>
    </source>
</evidence>
<dbReference type="InterPro" id="IPR001810">
    <property type="entry name" value="F-box_dom"/>
</dbReference>
<dbReference type="Proteomes" id="UP001164286">
    <property type="component" value="Unassembled WGS sequence"/>
</dbReference>
<evidence type="ECO:0000259" key="2">
    <source>
        <dbReference type="PROSITE" id="PS50181"/>
    </source>
</evidence>
<feature type="region of interest" description="Disordered" evidence="1">
    <location>
        <begin position="67"/>
        <end position="121"/>
    </location>
</feature>
<dbReference type="GeneID" id="77727982"/>
<dbReference type="SUPFAM" id="SSF81383">
    <property type="entry name" value="F-box domain"/>
    <property type="match status" value="1"/>
</dbReference>
<feature type="region of interest" description="Disordered" evidence="1">
    <location>
        <begin position="516"/>
        <end position="605"/>
    </location>
</feature>